<dbReference type="PANTHER" id="PTHR30055">
    <property type="entry name" value="HTH-TYPE TRANSCRIPTIONAL REGULATOR RUTR"/>
    <property type="match status" value="1"/>
</dbReference>
<dbReference type="RefSeq" id="WP_378281978.1">
    <property type="nucleotide sequence ID" value="NZ_JBHSON010000013.1"/>
</dbReference>
<gene>
    <name evidence="7" type="ORF">ACFPZN_12100</name>
</gene>
<dbReference type="InterPro" id="IPR036271">
    <property type="entry name" value="Tet_transcr_reg_TetR-rel_C_sf"/>
</dbReference>
<feature type="domain" description="HTH tetR-type" evidence="6">
    <location>
        <begin position="53"/>
        <end position="113"/>
    </location>
</feature>
<dbReference type="PRINTS" id="PR00455">
    <property type="entry name" value="HTHTETR"/>
</dbReference>
<dbReference type="InterPro" id="IPR001647">
    <property type="entry name" value="HTH_TetR"/>
</dbReference>
<dbReference type="InterPro" id="IPR050109">
    <property type="entry name" value="HTH-type_TetR-like_transc_reg"/>
</dbReference>
<keyword evidence="1" id="KW-0805">Transcription regulation</keyword>
<accession>A0ABW0ZZJ6</accession>
<proteinExistence type="predicted"/>
<evidence type="ECO:0000256" key="4">
    <source>
        <dbReference type="PROSITE-ProRule" id="PRU00335"/>
    </source>
</evidence>
<dbReference type="Pfam" id="PF00440">
    <property type="entry name" value="TetR_N"/>
    <property type="match status" value="1"/>
</dbReference>
<evidence type="ECO:0000313" key="7">
    <source>
        <dbReference type="EMBL" id="MFC5746355.1"/>
    </source>
</evidence>
<feature type="compositionally biased region" description="Low complexity" evidence="5">
    <location>
        <begin position="18"/>
        <end position="30"/>
    </location>
</feature>
<feature type="compositionally biased region" description="Basic and acidic residues" evidence="5">
    <location>
        <begin position="38"/>
        <end position="53"/>
    </location>
</feature>
<dbReference type="SUPFAM" id="SSF46689">
    <property type="entry name" value="Homeodomain-like"/>
    <property type="match status" value="1"/>
</dbReference>
<reference evidence="8" key="1">
    <citation type="journal article" date="2019" name="Int. J. Syst. Evol. Microbiol.">
        <title>The Global Catalogue of Microorganisms (GCM) 10K type strain sequencing project: providing services to taxonomists for standard genome sequencing and annotation.</title>
        <authorList>
            <consortium name="The Broad Institute Genomics Platform"/>
            <consortium name="The Broad Institute Genome Sequencing Center for Infectious Disease"/>
            <person name="Wu L."/>
            <person name="Ma J."/>
        </authorList>
    </citation>
    <scope>NUCLEOTIDE SEQUENCE [LARGE SCALE GENOMIC DNA]</scope>
    <source>
        <strain evidence="8">KCTC 42087</strain>
    </source>
</reference>
<dbReference type="Proteomes" id="UP001596074">
    <property type="component" value="Unassembled WGS sequence"/>
</dbReference>
<dbReference type="InterPro" id="IPR009057">
    <property type="entry name" value="Homeodomain-like_sf"/>
</dbReference>
<organism evidence="7 8">
    <name type="scientific">Actinomadura rugatobispora</name>
    <dbReference type="NCBI Taxonomy" id="1994"/>
    <lineage>
        <taxon>Bacteria</taxon>
        <taxon>Bacillati</taxon>
        <taxon>Actinomycetota</taxon>
        <taxon>Actinomycetes</taxon>
        <taxon>Streptosporangiales</taxon>
        <taxon>Thermomonosporaceae</taxon>
        <taxon>Actinomadura</taxon>
    </lineage>
</organism>
<evidence type="ECO:0000256" key="3">
    <source>
        <dbReference type="ARBA" id="ARBA00023163"/>
    </source>
</evidence>
<evidence type="ECO:0000256" key="5">
    <source>
        <dbReference type="SAM" id="MobiDB-lite"/>
    </source>
</evidence>
<dbReference type="PROSITE" id="PS50977">
    <property type="entry name" value="HTH_TETR_2"/>
    <property type="match status" value="1"/>
</dbReference>
<feature type="DNA-binding region" description="H-T-H motif" evidence="4">
    <location>
        <begin position="76"/>
        <end position="95"/>
    </location>
</feature>
<dbReference type="EMBL" id="JBHSON010000013">
    <property type="protein sequence ID" value="MFC5746355.1"/>
    <property type="molecule type" value="Genomic_DNA"/>
</dbReference>
<keyword evidence="3" id="KW-0804">Transcription</keyword>
<dbReference type="PANTHER" id="PTHR30055:SF234">
    <property type="entry name" value="HTH-TYPE TRANSCRIPTIONAL REGULATOR BETI"/>
    <property type="match status" value="1"/>
</dbReference>
<comment type="caution">
    <text evidence="7">The sequence shown here is derived from an EMBL/GenBank/DDBJ whole genome shotgun (WGS) entry which is preliminary data.</text>
</comment>
<protein>
    <submittedName>
        <fullName evidence="7">TetR/AcrR family transcriptional regulator</fullName>
    </submittedName>
</protein>
<evidence type="ECO:0000259" key="6">
    <source>
        <dbReference type="PROSITE" id="PS50977"/>
    </source>
</evidence>
<keyword evidence="2 4" id="KW-0238">DNA-binding</keyword>
<dbReference type="Gene3D" id="1.10.10.60">
    <property type="entry name" value="Homeodomain-like"/>
    <property type="match status" value="1"/>
</dbReference>
<sequence length="260" mass="28539">MARPASPSGGTRKGGRGARATAEGPRTRGGWTPAGTAAERRAVHAERGTARGERTRRRIMEAARRVFERDGYLDVGVADIAREAGVAHGSFYTYFSSKLEVFNVVCAEVSEVVDQAVGRRVDGEDGLDPVDALCRANLRYFDVYRENARIYALREQLAHIGEDLHATSVRRRNQTIDRVGHLIRRWQDRGVADPRVDPIPTAAALISMISNVAYWLFVAGDEEGRLDIGGAAATVNDIWIRAVDLRRTPNPEWMEGAAGG</sequence>
<feature type="region of interest" description="Disordered" evidence="5">
    <location>
        <begin position="1"/>
        <end position="53"/>
    </location>
</feature>
<name>A0ABW0ZZJ6_9ACTN</name>
<evidence type="ECO:0000256" key="2">
    <source>
        <dbReference type="ARBA" id="ARBA00023125"/>
    </source>
</evidence>
<dbReference type="Gene3D" id="1.10.357.10">
    <property type="entry name" value="Tetracycline Repressor, domain 2"/>
    <property type="match status" value="1"/>
</dbReference>
<evidence type="ECO:0000313" key="8">
    <source>
        <dbReference type="Proteomes" id="UP001596074"/>
    </source>
</evidence>
<evidence type="ECO:0000256" key="1">
    <source>
        <dbReference type="ARBA" id="ARBA00023015"/>
    </source>
</evidence>
<keyword evidence="8" id="KW-1185">Reference proteome</keyword>
<dbReference type="SUPFAM" id="SSF48498">
    <property type="entry name" value="Tetracyclin repressor-like, C-terminal domain"/>
    <property type="match status" value="1"/>
</dbReference>